<evidence type="ECO:0000313" key="2">
    <source>
        <dbReference type="Proteomes" id="UP001243717"/>
    </source>
</evidence>
<dbReference type="RefSeq" id="WP_308986508.1">
    <property type="nucleotide sequence ID" value="NZ_JARXIC010000044.1"/>
</dbReference>
<gene>
    <name evidence="1" type="ORF">QEH59_16635</name>
</gene>
<accession>A0ABU1AMP4</accession>
<comment type="caution">
    <text evidence="1">The sequence shown here is derived from an EMBL/GenBank/DDBJ whole genome shotgun (WGS) entry which is preliminary data.</text>
</comment>
<organism evidence="1 2">
    <name type="scientific">Thalassobacterium sedimentorum</name>
    <dbReference type="NCBI Taxonomy" id="3041258"/>
    <lineage>
        <taxon>Bacteria</taxon>
        <taxon>Pseudomonadati</taxon>
        <taxon>Verrucomicrobiota</taxon>
        <taxon>Opitutia</taxon>
        <taxon>Puniceicoccales</taxon>
        <taxon>Coraliomargaritaceae</taxon>
        <taxon>Thalassobacterium</taxon>
    </lineage>
</organism>
<dbReference type="EMBL" id="JARXIC010000044">
    <property type="protein sequence ID" value="MDQ8196065.1"/>
    <property type="molecule type" value="Genomic_DNA"/>
</dbReference>
<dbReference type="Proteomes" id="UP001243717">
    <property type="component" value="Unassembled WGS sequence"/>
</dbReference>
<proteinExistence type="predicted"/>
<sequence>MSEKKQKELRFTSSKARRVTARFDAGAFPIQRSSFVPTAAFAVTAHWGGVNVMGWITS</sequence>
<protein>
    <submittedName>
        <fullName evidence="1">Uncharacterized protein</fullName>
    </submittedName>
</protein>
<reference evidence="1 2" key="1">
    <citation type="submission" date="2023-04" db="EMBL/GenBank/DDBJ databases">
        <title>A novel bacteria isolated from coastal sediment.</title>
        <authorList>
            <person name="Liu X.-J."/>
            <person name="Du Z.-J."/>
        </authorList>
    </citation>
    <scope>NUCLEOTIDE SEQUENCE [LARGE SCALE GENOMIC DNA]</scope>
    <source>
        <strain evidence="1 2">SDUM461004</strain>
    </source>
</reference>
<name>A0ABU1AMP4_9BACT</name>
<keyword evidence="2" id="KW-1185">Reference proteome</keyword>
<evidence type="ECO:0000313" key="1">
    <source>
        <dbReference type="EMBL" id="MDQ8196065.1"/>
    </source>
</evidence>